<keyword evidence="1" id="KW-0812">Transmembrane</keyword>
<organism evidence="2 3">
    <name type="scientific">Methyloglobulus morosus KoM1</name>
    <dbReference type="NCBI Taxonomy" id="1116472"/>
    <lineage>
        <taxon>Bacteria</taxon>
        <taxon>Pseudomonadati</taxon>
        <taxon>Pseudomonadota</taxon>
        <taxon>Gammaproteobacteria</taxon>
        <taxon>Methylococcales</taxon>
        <taxon>Methylococcaceae</taxon>
        <taxon>Methyloglobulus</taxon>
    </lineage>
</organism>
<dbReference type="eggNOG" id="ENOG5031UU8">
    <property type="taxonomic scope" value="Bacteria"/>
</dbReference>
<keyword evidence="1" id="KW-1133">Transmembrane helix</keyword>
<feature type="transmembrane region" description="Helical" evidence="1">
    <location>
        <begin position="49"/>
        <end position="67"/>
    </location>
</feature>
<keyword evidence="1" id="KW-0472">Membrane</keyword>
<dbReference type="OrthoDB" id="5510717at2"/>
<gene>
    <name evidence="2" type="ORF">MGMO_75c00020</name>
</gene>
<dbReference type="AlphaFoldDB" id="V5DXK6"/>
<dbReference type="RefSeq" id="WP_023494912.1">
    <property type="nucleotide sequence ID" value="NZ_AYLO01000072.1"/>
</dbReference>
<accession>V5DXK6</accession>
<evidence type="ECO:0000256" key="1">
    <source>
        <dbReference type="SAM" id="Phobius"/>
    </source>
</evidence>
<reference evidence="2 3" key="1">
    <citation type="journal article" date="2013" name="Genome Announc.">
        <title>Draft Genome Sequence of the Methanotrophic Gammaproteobacterium Methyloglobulus morosus DSM 22980 Strain KoM1.</title>
        <authorList>
            <person name="Poehlein A."/>
            <person name="Deutzmann J.S."/>
            <person name="Daniel R."/>
            <person name="Simeonova D.D."/>
        </authorList>
    </citation>
    <scope>NUCLEOTIDE SEQUENCE [LARGE SCALE GENOMIC DNA]</scope>
    <source>
        <strain evidence="2 3">KoM1</strain>
    </source>
</reference>
<evidence type="ECO:0000313" key="2">
    <source>
        <dbReference type="EMBL" id="ESS72046.1"/>
    </source>
</evidence>
<name>V5DXK6_9GAMM</name>
<comment type="caution">
    <text evidence="2">The sequence shown here is derived from an EMBL/GenBank/DDBJ whole genome shotgun (WGS) entry which is preliminary data.</text>
</comment>
<protein>
    <submittedName>
        <fullName evidence="2">Uncharacterized protein</fullName>
    </submittedName>
</protein>
<sequence>MDTSRIASKNSDSPELIISPRQIGGRWLSPTLREPPMYHRNSMTGLNRLLPTAIVFIALIHASLLHAQQPPPPVVANDAQLKPSDPLTPLNAAFRTAYADLRKQVLAQSSPIIIQIGDRLVLFKNGARTEAPALSYRYHELKAVAHHPLALYVILVSGAGAKLDGNQLNKLREYRALVAQVRPSIDGRNFRPAQRERQLRLIDRSLAFMDTTWLTGMVSKAALLQFTQSQREDILANAYEAAEDQINTMHNQVQSWLAKMTAEERKGLRVVVGASHMPRVGNISMQYFSAALGEPYEGRYEEEEERNSDFRLVYGESMFEDEAALRVLATHLVDTEIGVYFFGDAQRMHRDLLSDAGEEIIRKKLGKTPVTNLSNPIPISSQMGIPKGKYD</sequence>
<dbReference type="Proteomes" id="UP000017842">
    <property type="component" value="Unassembled WGS sequence"/>
</dbReference>
<dbReference type="EMBL" id="AYLO01000072">
    <property type="protein sequence ID" value="ESS72046.1"/>
    <property type="molecule type" value="Genomic_DNA"/>
</dbReference>
<evidence type="ECO:0000313" key="3">
    <source>
        <dbReference type="Proteomes" id="UP000017842"/>
    </source>
</evidence>
<keyword evidence="3" id="KW-1185">Reference proteome</keyword>
<proteinExistence type="predicted"/>